<dbReference type="EMBL" id="CAJJDO010000013">
    <property type="protein sequence ID" value="CAD8144717.1"/>
    <property type="molecule type" value="Genomic_DNA"/>
</dbReference>
<feature type="transmembrane region" description="Helical" evidence="1">
    <location>
        <begin position="58"/>
        <end position="80"/>
    </location>
</feature>
<protein>
    <recommendedName>
        <fullName evidence="4">Transmembrane protein</fullName>
    </recommendedName>
</protein>
<evidence type="ECO:0000313" key="2">
    <source>
        <dbReference type="EMBL" id="CAD8144717.1"/>
    </source>
</evidence>
<gene>
    <name evidence="2" type="ORF">PPENT_87.1.T0130365</name>
</gene>
<proteinExistence type="predicted"/>
<keyword evidence="1" id="KW-1133">Transmembrane helix</keyword>
<reference evidence="2" key="1">
    <citation type="submission" date="2021-01" db="EMBL/GenBank/DDBJ databases">
        <authorList>
            <consortium name="Genoscope - CEA"/>
            <person name="William W."/>
        </authorList>
    </citation>
    <scope>NUCLEOTIDE SEQUENCE</scope>
</reference>
<accession>A0A8S1SZP8</accession>
<sequence>MIKLVNCFGIDILCFANSYCGVLLKQNQKLKKACNLGLIISAFSFQKQKLLIVRNKPLILTVSIILMQGFKVCRFIFIFFQQSMVN</sequence>
<evidence type="ECO:0000313" key="3">
    <source>
        <dbReference type="Proteomes" id="UP000689195"/>
    </source>
</evidence>
<dbReference type="AlphaFoldDB" id="A0A8S1SZP8"/>
<keyword evidence="1" id="KW-0472">Membrane</keyword>
<evidence type="ECO:0000256" key="1">
    <source>
        <dbReference type="SAM" id="Phobius"/>
    </source>
</evidence>
<comment type="caution">
    <text evidence="2">The sequence shown here is derived from an EMBL/GenBank/DDBJ whole genome shotgun (WGS) entry which is preliminary data.</text>
</comment>
<name>A0A8S1SZP8_9CILI</name>
<keyword evidence="1" id="KW-0812">Transmembrane</keyword>
<organism evidence="2 3">
    <name type="scientific">Paramecium pentaurelia</name>
    <dbReference type="NCBI Taxonomy" id="43138"/>
    <lineage>
        <taxon>Eukaryota</taxon>
        <taxon>Sar</taxon>
        <taxon>Alveolata</taxon>
        <taxon>Ciliophora</taxon>
        <taxon>Intramacronucleata</taxon>
        <taxon>Oligohymenophorea</taxon>
        <taxon>Peniculida</taxon>
        <taxon>Parameciidae</taxon>
        <taxon>Paramecium</taxon>
    </lineage>
</organism>
<dbReference type="Proteomes" id="UP000689195">
    <property type="component" value="Unassembled WGS sequence"/>
</dbReference>
<evidence type="ECO:0008006" key="4">
    <source>
        <dbReference type="Google" id="ProtNLM"/>
    </source>
</evidence>
<keyword evidence="3" id="KW-1185">Reference proteome</keyword>